<dbReference type="InterPro" id="IPR013102">
    <property type="entry name" value="PYNP_C"/>
</dbReference>
<dbReference type="EMBL" id="QWFX01000013">
    <property type="protein sequence ID" value="RIJ28201.1"/>
    <property type="molecule type" value="Genomic_DNA"/>
</dbReference>
<sequence length="503" mass="53159">MNAPSSINQLHARRLGLLSQHEAVALVHVDCPICRSEGVSAHSRVTLTSGGKSIIATLYQVSADWLATNTIGLSETAWTGLGLDDKGEVTVTHSPPVQSLSFVRQRIFDDGLNERQISSIVRDIVSGAYSDIHLAAFVTAISARPLSDGEVTSLTRAMIETGDQTEWDEKTVVDKHCVGGLPGNRTTPIVVAIVAAHGLLIPKTSSRAITSPAGTADTMEVLTRVDLSGDEMREVVRQTGGCFVWGDGVGFSPADTDIIRVERALNFDAPGTMVASVLSKKIAAGSTHIVIDMPVGPTAKVKNVVEARQLSNVFDTVASAFGIHLRIEVTDGSQPVGRGIGPALEARDVLAVLGNEPDAPADLFEKSCLLAGAILELAGIAPPGEGKSMAEDTIANGKAWAKFLAICEAQGGLREPPDAKYKRPVYAPFNGRVASINNRKLARAAKLAGAPDDKAAGLDLKVRLGDQVGQGEALFVLHTETIGELTYVLDYVHANPDIIELTH</sequence>
<dbReference type="InterPro" id="IPR017872">
    <property type="entry name" value="Pyrmidine_PPase_CS"/>
</dbReference>
<dbReference type="Proteomes" id="UP000266385">
    <property type="component" value="Unassembled WGS sequence"/>
</dbReference>
<evidence type="ECO:0000256" key="3">
    <source>
        <dbReference type="ARBA" id="ARBA00048550"/>
    </source>
</evidence>
<dbReference type="InterPro" id="IPR013466">
    <property type="entry name" value="Thymidine/AMP_Pase"/>
</dbReference>
<dbReference type="InterPro" id="IPR017459">
    <property type="entry name" value="Glycosyl_Trfase_fam3_N_dom"/>
</dbReference>
<dbReference type="PANTHER" id="PTHR10515:SF0">
    <property type="entry name" value="THYMIDINE PHOSPHORYLASE"/>
    <property type="match status" value="1"/>
</dbReference>
<evidence type="ECO:0000256" key="1">
    <source>
        <dbReference type="ARBA" id="ARBA00022676"/>
    </source>
</evidence>
<comment type="caution">
    <text evidence="6">The sequence shown here is derived from an EMBL/GenBank/DDBJ whole genome shotgun (WGS) entry which is preliminary data.</text>
</comment>
<keyword evidence="2 4" id="KW-0808">Transferase</keyword>
<keyword evidence="7" id="KW-1185">Reference proteome</keyword>
<dbReference type="PANTHER" id="PTHR10515">
    <property type="entry name" value="THYMIDINE PHOSPHORYLASE"/>
    <property type="match status" value="1"/>
</dbReference>
<dbReference type="NCBIfam" id="TIGR02645">
    <property type="entry name" value="ARCH_P_rylase"/>
    <property type="match status" value="1"/>
</dbReference>
<dbReference type="SMART" id="SM00941">
    <property type="entry name" value="PYNP_C"/>
    <property type="match status" value="1"/>
</dbReference>
<keyword evidence="1 4" id="KW-0328">Glycosyltransferase</keyword>
<dbReference type="GO" id="GO:0004645">
    <property type="term" value="F:1,4-alpha-oligoglucan phosphorylase activity"/>
    <property type="evidence" value="ECO:0007669"/>
    <property type="project" value="InterPro"/>
</dbReference>
<dbReference type="AlphaFoldDB" id="A0A399RCN2"/>
<dbReference type="PROSITE" id="PS00647">
    <property type="entry name" value="THYMID_PHOSPHORYLASE"/>
    <property type="match status" value="1"/>
</dbReference>
<dbReference type="SUPFAM" id="SSF52418">
    <property type="entry name" value="Nucleoside phosphorylase/phosphoribosyltransferase catalytic domain"/>
    <property type="match status" value="1"/>
</dbReference>
<dbReference type="OrthoDB" id="341217at2"/>
<dbReference type="InterPro" id="IPR036566">
    <property type="entry name" value="PYNP-like_C_sf"/>
</dbReference>
<dbReference type="Pfam" id="PF02885">
    <property type="entry name" value="Glycos_trans_3N"/>
    <property type="match status" value="1"/>
</dbReference>
<dbReference type="Gene3D" id="3.40.1030.10">
    <property type="entry name" value="Nucleoside phosphorylase/phosphoribosyltransferase catalytic domain"/>
    <property type="match status" value="1"/>
</dbReference>
<proteinExistence type="inferred from homology"/>
<dbReference type="SUPFAM" id="SSF54680">
    <property type="entry name" value="Pyrimidine nucleoside phosphorylase C-terminal domain"/>
    <property type="match status" value="1"/>
</dbReference>
<evidence type="ECO:0000259" key="5">
    <source>
        <dbReference type="SMART" id="SM00941"/>
    </source>
</evidence>
<evidence type="ECO:0000313" key="7">
    <source>
        <dbReference type="Proteomes" id="UP000266385"/>
    </source>
</evidence>
<accession>A0A399RCN2</accession>
<name>A0A399RCN2_9PROT</name>
<gene>
    <name evidence="6" type="ORF">D1223_12395</name>
</gene>
<feature type="domain" description="Pyrimidine nucleoside phosphorylase C-terminal" evidence="5">
    <location>
        <begin position="432"/>
        <end position="499"/>
    </location>
</feature>
<dbReference type="HAMAP" id="MF_00703">
    <property type="entry name" value="Thymid_phosp_2"/>
    <property type="match status" value="1"/>
</dbReference>
<dbReference type="Gene3D" id="1.20.970.50">
    <property type="match status" value="1"/>
</dbReference>
<dbReference type="Gene3D" id="3.90.1170.30">
    <property type="entry name" value="Pyrimidine nucleoside phosphorylase-like, C-terminal domain"/>
    <property type="match status" value="1"/>
</dbReference>
<dbReference type="Pfam" id="PF07831">
    <property type="entry name" value="PYNP_C"/>
    <property type="match status" value="1"/>
</dbReference>
<evidence type="ECO:0000256" key="4">
    <source>
        <dbReference type="HAMAP-Rule" id="MF_00703"/>
    </source>
</evidence>
<protein>
    <recommendedName>
        <fullName evidence="4">Putative thymidine phosphorylase</fullName>
        <ecNumber evidence="4">2.4.2.4</ecNumber>
    </recommendedName>
    <alternativeName>
        <fullName evidence="4">TdRPase</fullName>
    </alternativeName>
</protein>
<dbReference type="EC" id="2.4.2.4" evidence="4"/>
<dbReference type="GO" id="GO:0006213">
    <property type="term" value="P:pyrimidine nucleoside metabolic process"/>
    <property type="evidence" value="ECO:0007669"/>
    <property type="project" value="InterPro"/>
</dbReference>
<dbReference type="InterPro" id="IPR036320">
    <property type="entry name" value="Glycosyl_Trfase_fam3_N_dom_sf"/>
</dbReference>
<comment type="similarity">
    <text evidence="4">Belongs to the thymidine/pyrimidine-nucleoside phosphorylase family. Type 2 subfamily.</text>
</comment>
<dbReference type="InterPro" id="IPR028579">
    <property type="entry name" value="Thym_Pase_Put"/>
</dbReference>
<dbReference type="PIRSF" id="PIRSF000478">
    <property type="entry name" value="TP_PyNP"/>
    <property type="match status" value="1"/>
</dbReference>
<dbReference type="RefSeq" id="WP_119376736.1">
    <property type="nucleotide sequence ID" value="NZ_QWFX01000013.1"/>
</dbReference>
<dbReference type="SUPFAM" id="SSF47648">
    <property type="entry name" value="Nucleoside phosphorylase/phosphoribosyltransferase N-terminal domain"/>
    <property type="match status" value="1"/>
</dbReference>
<dbReference type="GO" id="GO:0006206">
    <property type="term" value="P:pyrimidine nucleobase metabolic process"/>
    <property type="evidence" value="ECO:0007669"/>
    <property type="project" value="InterPro"/>
</dbReference>
<evidence type="ECO:0000313" key="6">
    <source>
        <dbReference type="EMBL" id="RIJ28201.1"/>
    </source>
</evidence>
<dbReference type="GO" id="GO:0009032">
    <property type="term" value="F:thymidine phosphorylase activity"/>
    <property type="evidence" value="ECO:0007669"/>
    <property type="project" value="UniProtKB-UniRule"/>
</dbReference>
<dbReference type="InterPro" id="IPR000312">
    <property type="entry name" value="Glycosyl_Trfase_fam3"/>
</dbReference>
<dbReference type="GO" id="GO:0005829">
    <property type="term" value="C:cytosol"/>
    <property type="evidence" value="ECO:0007669"/>
    <property type="project" value="TreeGrafter"/>
</dbReference>
<dbReference type="NCBIfam" id="NF003338">
    <property type="entry name" value="PRK04350.1"/>
    <property type="match status" value="1"/>
</dbReference>
<dbReference type="InterPro" id="IPR000053">
    <property type="entry name" value="Thymidine/pyrmidine_PPase"/>
</dbReference>
<reference evidence="6 7" key="1">
    <citation type="submission" date="2018-08" db="EMBL/GenBank/DDBJ databases">
        <title>Henriciella mobilis sp. nov., isolated from seawater.</title>
        <authorList>
            <person name="Cheng H."/>
            <person name="Wu Y.-H."/>
            <person name="Xu X.-W."/>
            <person name="Guo L.-L."/>
        </authorList>
    </citation>
    <scope>NUCLEOTIDE SEQUENCE [LARGE SCALE GENOMIC DNA]</scope>
    <source>
        <strain evidence="6 7">JN25</strain>
    </source>
</reference>
<organism evidence="6 7">
    <name type="scientific">Henriciella mobilis</name>
    <dbReference type="NCBI Taxonomy" id="2305467"/>
    <lineage>
        <taxon>Bacteria</taxon>
        <taxon>Pseudomonadati</taxon>
        <taxon>Pseudomonadota</taxon>
        <taxon>Alphaproteobacteria</taxon>
        <taxon>Hyphomonadales</taxon>
        <taxon>Hyphomonadaceae</taxon>
        <taxon>Henriciella</taxon>
    </lineage>
</organism>
<comment type="catalytic activity">
    <reaction evidence="3 4">
        <text>thymidine + phosphate = 2-deoxy-alpha-D-ribose 1-phosphate + thymine</text>
        <dbReference type="Rhea" id="RHEA:16037"/>
        <dbReference type="ChEBI" id="CHEBI:17748"/>
        <dbReference type="ChEBI" id="CHEBI:17821"/>
        <dbReference type="ChEBI" id="CHEBI:43474"/>
        <dbReference type="ChEBI" id="CHEBI:57259"/>
        <dbReference type="EC" id="2.4.2.4"/>
    </reaction>
</comment>
<dbReference type="Pfam" id="PF00591">
    <property type="entry name" value="Glycos_transf_3"/>
    <property type="match status" value="1"/>
</dbReference>
<evidence type="ECO:0000256" key="2">
    <source>
        <dbReference type="ARBA" id="ARBA00022679"/>
    </source>
</evidence>
<dbReference type="InterPro" id="IPR035902">
    <property type="entry name" value="Nuc_phospho_transferase"/>
</dbReference>